<organism evidence="2 3">
    <name type="scientific">Armillaria gallica</name>
    <name type="common">Bulbous honey fungus</name>
    <name type="synonym">Armillaria bulbosa</name>
    <dbReference type="NCBI Taxonomy" id="47427"/>
    <lineage>
        <taxon>Eukaryota</taxon>
        <taxon>Fungi</taxon>
        <taxon>Dikarya</taxon>
        <taxon>Basidiomycota</taxon>
        <taxon>Agaricomycotina</taxon>
        <taxon>Agaricomycetes</taxon>
        <taxon>Agaricomycetidae</taxon>
        <taxon>Agaricales</taxon>
        <taxon>Marasmiineae</taxon>
        <taxon>Physalacriaceae</taxon>
        <taxon>Armillaria</taxon>
    </lineage>
</organism>
<sequence length="171" mass="19465">MEEDLLAEDLEALLNASPLETATAHVLFKSKKAENEREKMAKLKQTLEYAEDEKNELLDALHWHYNADPDIIAHTAMSAPFALAEELTPVLLQIAALNIFLQCVKEQDVADQEQVTSHPHSFQRKFPTTTLESSSKFRIHFTRKRKPVTLRLRLALSNRLRAALNLIVDPP</sequence>
<feature type="coiled-coil region" evidence="1">
    <location>
        <begin position="33"/>
        <end position="60"/>
    </location>
</feature>
<keyword evidence="1" id="KW-0175">Coiled coil</keyword>
<evidence type="ECO:0000313" key="3">
    <source>
        <dbReference type="Proteomes" id="UP000217790"/>
    </source>
</evidence>
<protein>
    <submittedName>
        <fullName evidence="2">Uncharacterized protein</fullName>
    </submittedName>
</protein>
<dbReference type="InParanoid" id="A0A2H3EF29"/>
<evidence type="ECO:0000313" key="2">
    <source>
        <dbReference type="EMBL" id="PBK98046.1"/>
    </source>
</evidence>
<keyword evidence="3" id="KW-1185">Reference proteome</keyword>
<dbReference type="AlphaFoldDB" id="A0A2H3EF29"/>
<dbReference type="Proteomes" id="UP000217790">
    <property type="component" value="Unassembled WGS sequence"/>
</dbReference>
<name>A0A2H3EF29_ARMGA</name>
<proteinExistence type="predicted"/>
<accession>A0A2H3EF29</accession>
<gene>
    <name evidence="2" type="ORF">ARMGADRAFT_1026173</name>
</gene>
<reference evidence="3" key="1">
    <citation type="journal article" date="2017" name="Nat. Ecol. Evol.">
        <title>Genome expansion and lineage-specific genetic innovations in the forest pathogenic fungi Armillaria.</title>
        <authorList>
            <person name="Sipos G."/>
            <person name="Prasanna A.N."/>
            <person name="Walter M.C."/>
            <person name="O'Connor E."/>
            <person name="Balint B."/>
            <person name="Krizsan K."/>
            <person name="Kiss B."/>
            <person name="Hess J."/>
            <person name="Varga T."/>
            <person name="Slot J."/>
            <person name="Riley R."/>
            <person name="Boka B."/>
            <person name="Rigling D."/>
            <person name="Barry K."/>
            <person name="Lee J."/>
            <person name="Mihaltcheva S."/>
            <person name="LaButti K."/>
            <person name="Lipzen A."/>
            <person name="Waldron R."/>
            <person name="Moloney N.M."/>
            <person name="Sperisen C."/>
            <person name="Kredics L."/>
            <person name="Vagvoelgyi C."/>
            <person name="Patrignani A."/>
            <person name="Fitzpatrick D."/>
            <person name="Nagy I."/>
            <person name="Doyle S."/>
            <person name="Anderson J.B."/>
            <person name="Grigoriev I.V."/>
            <person name="Gueldener U."/>
            <person name="Muensterkoetter M."/>
            <person name="Nagy L.G."/>
        </authorList>
    </citation>
    <scope>NUCLEOTIDE SEQUENCE [LARGE SCALE GENOMIC DNA]</scope>
    <source>
        <strain evidence="3">Ar21-2</strain>
    </source>
</reference>
<dbReference type="EMBL" id="KZ293648">
    <property type="protein sequence ID" value="PBK98046.1"/>
    <property type="molecule type" value="Genomic_DNA"/>
</dbReference>
<dbReference type="OrthoDB" id="3080948at2759"/>
<evidence type="ECO:0000256" key="1">
    <source>
        <dbReference type="SAM" id="Coils"/>
    </source>
</evidence>